<sequence length="305" mass="32972">MLFSLGDTVTAGFLAGDSSPLSTNEYRGFSYVTGNQTDAWTLNNFVTQSAATLTGGSVNLLNGARPAGTYYSSYDGFNGATKGSEDYINGELNFVVNQANNKVGSTNVSSQWKMVTMYLGLFKACTMCQTTQAAYQTNPTFWGSYYYELIENITTTFNQKTMINMVGLPKISQFYSSTASACKSYNQANNICPCLWSQSTSTLDSIITAANTGMKNAISTWKSSVDQTTTTVGITYQPFLVDTVFASTSLSSVDCFHPNVDGQKLMTIGLWNNIRQSTKSTSVTSSTSMVCGSPYAAIYSTTSSY</sequence>
<gene>
    <name evidence="1" type="ORF">PPL_09005</name>
</gene>
<protein>
    <submittedName>
        <fullName evidence="1">Uncharacterized protein</fullName>
    </submittedName>
</protein>
<reference evidence="1 2" key="1">
    <citation type="journal article" date="2011" name="Genome Res.">
        <title>Phylogeny-wide analysis of social amoeba genomes highlights ancient origins for complex intercellular communication.</title>
        <authorList>
            <person name="Heidel A.J."/>
            <person name="Lawal H.M."/>
            <person name="Felder M."/>
            <person name="Schilde C."/>
            <person name="Helps N.R."/>
            <person name="Tunggal B."/>
            <person name="Rivero F."/>
            <person name="John U."/>
            <person name="Schleicher M."/>
            <person name="Eichinger L."/>
            <person name="Platzer M."/>
            <person name="Noegel A.A."/>
            <person name="Schaap P."/>
            <person name="Gloeckner G."/>
        </authorList>
    </citation>
    <scope>NUCLEOTIDE SEQUENCE [LARGE SCALE GENOMIC DNA]</scope>
    <source>
        <strain evidence="2">ATCC 26659 / Pp 5 / PN500</strain>
    </source>
</reference>
<evidence type="ECO:0000313" key="1">
    <source>
        <dbReference type="EMBL" id="EFA78354.1"/>
    </source>
</evidence>
<dbReference type="GO" id="GO:0006644">
    <property type="term" value="P:phospholipid metabolic process"/>
    <property type="evidence" value="ECO:0007669"/>
    <property type="project" value="TreeGrafter"/>
</dbReference>
<keyword evidence="2" id="KW-1185">Reference proteome</keyword>
<dbReference type="Pfam" id="PF00657">
    <property type="entry name" value="Lipase_GDSL"/>
    <property type="match status" value="1"/>
</dbReference>
<dbReference type="SUPFAM" id="SSF52266">
    <property type="entry name" value="SGNH hydrolase"/>
    <property type="match status" value="1"/>
</dbReference>
<dbReference type="PANTHER" id="PTHR21325:SF31">
    <property type="entry name" value="GH22081P-RELATED"/>
    <property type="match status" value="1"/>
</dbReference>
<dbReference type="InParanoid" id="D3BKC4"/>
<dbReference type="GO" id="GO:0004620">
    <property type="term" value="F:phospholipase activity"/>
    <property type="evidence" value="ECO:0007669"/>
    <property type="project" value="InterPro"/>
</dbReference>
<dbReference type="PANTHER" id="PTHR21325">
    <property type="entry name" value="PHOSPHOLIPASE B, PLB1"/>
    <property type="match status" value="1"/>
</dbReference>
<proteinExistence type="predicted"/>
<dbReference type="AlphaFoldDB" id="D3BKC4"/>
<dbReference type="RefSeq" id="XP_020430479.1">
    <property type="nucleotide sequence ID" value="XM_020579804.1"/>
</dbReference>
<dbReference type="InterPro" id="IPR038885">
    <property type="entry name" value="PLB1"/>
</dbReference>
<dbReference type="Proteomes" id="UP000001396">
    <property type="component" value="Unassembled WGS sequence"/>
</dbReference>
<evidence type="ECO:0000313" key="2">
    <source>
        <dbReference type="Proteomes" id="UP000001396"/>
    </source>
</evidence>
<accession>D3BKC4</accession>
<dbReference type="EMBL" id="ADBJ01000038">
    <property type="protein sequence ID" value="EFA78354.1"/>
    <property type="molecule type" value="Genomic_DNA"/>
</dbReference>
<dbReference type="GeneID" id="31364481"/>
<organism evidence="1 2">
    <name type="scientific">Heterostelium pallidum (strain ATCC 26659 / Pp 5 / PN500)</name>
    <name type="common">Cellular slime mold</name>
    <name type="synonym">Polysphondylium pallidum</name>
    <dbReference type="NCBI Taxonomy" id="670386"/>
    <lineage>
        <taxon>Eukaryota</taxon>
        <taxon>Amoebozoa</taxon>
        <taxon>Evosea</taxon>
        <taxon>Eumycetozoa</taxon>
        <taxon>Dictyostelia</taxon>
        <taxon>Acytosteliales</taxon>
        <taxon>Acytosteliaceae</taxon>
        <taxon>Heterostelium</taxon>
    </lineage>
</organism>
<comment type="caution">
    <text evidence="1">The sequence shown here is derived from an EMBL/GenBank/DDBJ whole genome shotgun (WGS) entry which is preliminary data.</text>
</comment>
<dbReference type="InterPro" id="IPR001087">
    <property type="entry name" value="GDSL"/>
</dbReference>
<name>D3BKC4_HETP5</name>